<evidence type="ECO:0000313" key="2">
    <source>
        <dbReference type="EMBL" id="MBW72346.1"/>
    </source>
</evidence>
<protein>
    <submittedName>
        <fullName evidence="2">Putative secreted protein</fullName>
    </submittedName>
</protein>
<dbReference type="AlphaFoldDB" id="A0A2M4D471"/>
<keyword evidence="1" id="KW-0732">Signal</keyword>
<feature type="signal peptide" evidence="1">
    <location>
        <begin position="1"/>
        <end position="27"/>
    </location>
</feature>
<dbReference type="EMBL" id="GGFL01008168">
    <property type="protein sequence ID" value="MBW72346.1"/>
    <property type="molecule type" value="Transcribed_RNA"/>
</dbReference>
<name>A0A2M4D471_ANODA</name>
<feature type="chain" id="PRO_5014863170" evidence="1">
    <location>
        <begin position="28"/>
        <end position="73"/>
    </location>
</feature>
<organism evidence="2">
    <name type="scientific">Anopheles darlingi</name>
    <name type="common">Mosquito</name>
    <dbReference type="NCBI Taxonomy" id="43151"/>
    <lineage>
        <taxon>Eukaryota</taxon>
        <taxon>Metazoa</taxon>
        <taxon>Ecdysozoa</taxon>
        <taxon>Arthropoda</taxon>
        <taxon>Hexapoda</taxon>
        <taxon>Insecta</taxon>
        <taxon>Pterygota</taxon>
        <taxon>Neoptera</taxon>
        <taxon>Endopterygota</taxon>
        <taxon>Diptera</taxon>
        <taxon>Nematocera</taxon>
        <taxon>Culicoidea</taxon>
        <taxon>Culicidae</taxon>
        <taxon>Anophelinae</taxon>
        <taxon>Anopheles</taxon>
    </lineage>
</organism>
<reference evidence="2" key="1">
    <citation type="submission" date="2018-01" db="EMBL/GenBank/DDBJ databases">
        <title>An insight into the sialome of Amazonian anophelines.</title>
        <authorList>
            <person name="Ribeiro J.M."/>
            <person name="Scarpassa V."/>
            <person name="Calvo E."/>
        </authorList>
    </citation>
    <scope>NUCLEOTIDE SEQUENCE</scope>
</reference>
<proteinExistence type="predicted"/>
<accession>A0A2M4D471</accession>
<sequence>MMRMMVTLLMMLVGLSVMITMTDDSVAGPTDCLEPVDDERDRERQYVDYWRIAGPIDCERHFTSASAWHTPGR</sequence>
<evidence type="ECO:0000256" key="1">
    <source>
        <dbReference type="SAM" id="SignalP"/>
    </source>
</evidence>